<sequence>MEQINYIVVFLEGIFSFLSPCVLPILPVYLAVLSKSVNEDTMRKRSVLIRNTLLFILGISTAFFILGTGISVFRVFLNTYMKWILIVGGLMIVGLGLFSIGDLNIPFLQRERRFHYQMKEMRPWTAYLLGFTFSFGWTPCIGPMLASVLVLASTRHAVEGNILLLLYTAGFTVPFLLIALFSEKMINLLDKLKKHMGKIQKIGGFILIVMGLLMFTKGITMPEYVQPSNEQQGSEKSQQIPMAPDFTLVDQYGQEHTLSDYKGKVVFINFWATWCPPCKAELPDIEEIYREYGMNKDDVVILGMTFPNMDREKSKEEIIEFIEEEGYTFPTLFDESMELAYKYYINAFPTTFLINKDGTVEGYASGMLTKETMKEIIEKLR</sequence>
<dbReference type="InterPro" id="IPR017937">
    <property type="entry name" value="Thioredoxin_CS"/>
</dbReference>
<dbReference type="Pfam" id="PF00578">
    <property type="entry name" value="AhpC-TSA"/>
    <property type="match status" value="1"/>
</dbReference>
<evidence type="ECO:0000256" key="2">
    <source>
        <dbReference type="ARBA" id="ARBA00006143"/>
    </source>
</evidence>
<dbReference type="PROSITE" id="PS00194">
    <property type="entry name" value="THIOREDOXIN_1"/>
    <property type="match status" value="1"/>
</dbReference>
<dbReference type="Gene3D" id="3.40.30.10">
    <property type="entry name" value="Glutaredoxin"/>
    <property type="match status" value="1"/>
</dbReference>
<dbReference type="Proteomes" id="UP000655830">
    <property type="component" value="Unassembled WGS sequence"/>
</dbReference>
<dbReference type="PANTHER" id="PTHR31272:SF4">
    <property type="entry name" value="CYTOCHROME C-TYPE BIOGENESIS PROTEIN HI_1454-RELATED"/>
    <property type="match status" value="1"/>
</dbReference>
<dbReference type="GO" id="GO:0005886">
    <property type="term" value="C:plasma membrane"/>
    <property type="evidence" value="ECO:0007669"/>
    <property type="project" value="UniProtKB-SubCell"/>
</dbReference>
<dbReference type="InterPro" id="IPR003834">
    <property type="entry name" value="Cyt_c_assmbl_TM_dom"/>
</dbReference>
<feature type="domain" description="Thioredoxin" evidence="8">
    <location>
        <begin position="237"/>
        <end position="381"/>
    </location>
</feature>
<evidence type="ECO:0000313" key="10">
    <source>
        <dbReference type="Proteomes" id="UP000655830"/>
    </source>
</evidence>
<keyword evidence="3" id="KW-1003">Cell membrane</keyword>
<dbReference type="SUPFAM" id="SSF52833">
    <property type="entry name" value="Thioredoxin-like"/>
    <property type="match status" value="1"/>
</dbReference>
<keyword evidence="6 7" id="KW-0472">Membrane</keyword>
<feature type="transmembrane region" description="Helical" evidence="7">
    <location>
        <begin position="126"/>
        <end position="150"/>
    </location>
</feature>
<evidence type="ECO:0000259" key="8">
    <source>
        <dbReference type="PROSITE" id="PS51352"/>
    </source>
</evidence>
<keyword evidence="10" id="KW-1185">Reference proteome</keyword>
<dbReference type="InterPro" id="IPR051790">
    <property type="entry name" value="Cytochrome_c-biogenesis_DsbD"/>
</dbReference>
<comment type="similarity">
    <text evidence="2">Belongs to the DsbD family.</text>
</comment>
<organism evidence="9 10">
    <name type="scientific">Zhenhengia yiwuensis</name>
    <dbReference type="NCBI Taxonomy" id="2763666"/>
    <lineage>
        <taxon>Bacteria</taxon>
        <taxon>Bacillati</taxon>
        <taxon>Bacillota</taxon>
        <taxon>Clostridia</taxon>
        <taxon>Lachnospirales</taxon>
        <taxon>Lachnospiraceae</taxon>
        <taxon>Zhenhengia</taxon>
    </lineage>
</organism>
<dbReference type="GO" id="GO:0017004">
    <property type="term" value="P:cytochrome complex assembly"/>
    <property type="evidence" value="ECO:0007669"/>
    <property type="project" value="InterPro"/>
</dbReference>
<feature type="transmembrane region" description="Helical" evidence="7">
    <location>
        <begin position="202"/>
        <end position="221"/>
    </location>
</feature>
<evidence type="ECO:0000313" key="9">
    <source>
        <dbReference type="EMBL" id="MBC8579763.1"/>
    </source>
</evidence>
<evidence type="ECO:0000256" key="3">
    <source>
        <dbReference type="ARBA" id="ARBA00022475"/>
    </source>
</evidence>
<dbReference type="RefSeq" id="WP_177672286.1">
    <property type="nucleotide sequence ID" value="NZ_JACRSY010000013.1"/>
</dbReference>
<protein>
    <submittedName>
        <fullName evidence="9">Redoxin domain-containing protein</fullName>
    </submittedName>
</protein>
<keyword evidence="4 7" id="KW-0812">Transmembrane</keyword>
<evidence type="ECO:0000256" key="7">
    <source>
        <dbReference type="SAM" id="Phobius"/>
    </source>
</evidence>
<comment type="subcellular location">
    <subcellularLocation>
        <location evidence="1">Cell membrane</location>
        <topology evidence="1">Multi-pass membrane protein</topology>
    </subcellularLocation>
</comment>
<dbReference type="GO" id="GO:0016491">
    <property type="term" value="F:oxidoreductase activity"/>
    <property type="evidence" value="ECO:0007669"/>
    <property type="project" value="InterPro"/>
</dbReference>
<feature type="transmembrane region" description="Helical" evidence="7">
    <location>
        <begin position="6"/>
        <end position="32"/>
    </location>
</feature>
<dbReference type="GO" id="GO:0016209">
    <property type="term" value="F:antioxidant activity"/>
    <property type="evidence" value="ECO:0007669"/>
    <property type="project" value="InterPro"/>
</dbReference>
<dbReference type="Pfam" id="PF02683">
    <property type="entry name" value="DsbD_TM"/>
    <property type="match status" value="1"/>
</dbReference>
<dbReference type="PROSITE" id="PS51352">
    <property type="entry name" value="THIOREDOXIN_2"/>
    <property type="match status" value="1"/>
</dbReference>
<accession>A0A926EGA9</accession>
<dbReference type="InterPro" id="IPR036249">
    <property type="entry name" value="Thioredoxin-like_sf"/>
</dbReference>
<proteinExistence type="inferred from homology"/>
<comment type="caution">
    <text evidence="9">The sequence shown here is derived from an EMBL/GenBank/DDBJ whole genome shotgun (WGS) entry which is preliminary data.</text>
</comment>
<dbReference type="EMBL" id="JACRSY010000013">
    <property type="protein sequence ID" value="MBC8579763.1"/>
    <property type="molecule type" value="Genomic_DNA"/>
</dbReference>
<dbReference type="InterPro" id="IPR013766">
    <property type="entry name" value="Thioredoxin_domain"/>
</dbReference>
<dbReference type="PANTHER" id="PTHR31272">
    <property type="entry name" value="CYTOCHROME C-TYPE BIOGENESIS PROTEIN HI_1454-RELATED"/>
    <property type="match status" value="1"/>
</dbReference>
<dbReference type="InterPro" id="IPR000866">
    <property type="entry name" value="AhpC/TSA"/>
</dbReference>
<feature type="transmembrane region" description="Helical" evidence="7">
    <location>
        <begin position="83"/>
        <end position="105"/>
    </location>
</feature>
<evidence type="ECO:0000256" key="6">
    <source>
        <dbReference type="ARBA" id="ARBA00023136"/>
    </source>
</evidence>
<name>A0A926EGA9_9FIRM</name>
<keyword evidence="5 7" id="KW-1133">Transmembrane helix</keyword>
<dbReference type="CDD" id="cd02966">
    <property type="entry name" value="TlpA_like_family"/>
    <property type="match status" value="1"/>
</dbReference>
<gene>
    <name evidence="9" type="ORF">H8718_09500</name>
</gene>
<evidence type="ECO:0000256" key="5">
    <source>
        <dbReference type="ARBA" id="ARBA00022989"/>
    </source>
</evidence>
<dbReference type="AlphaFoldDB" id="A0A926EGA9"/>
<feature type="transmembrane region" description="Helical" evidence="7">
    <location>
        <begin position="162"/>
        <end position="181"/>
    </location>
</feature>
<feature type="transmembrane region" description="Helical" evidence="7">
    <location>
        <begin position="53"/>
        <end position="77"/>
    </location>
</feature>
<evidence type="ECO:0000256" key="1">
    <source>
        <dbReference type="ARBA" id="ARBA00004651"/>
    </source>
</evidence>
<reference evidence="9" key="1">
    <citation type="submission" date="2020-08" db="EMBL/GenBank/DDBJ databases">
        <title>Genome public.</title>
        <authorList>
            <person name="Liu C."/>
            <person name="Sun Q."/>
        </authorList>
    </citation>
    <scope>NUCLEOTIDE SEQUENCE</scope>
    <source>
        <strain evidence="9">NSJ-12</strain>
    </source>
</reference>
<evidence type="ECO:0000256" key="4">
    <source>
        <dbReference type="ARBA" id="ARBA00022692"/>
    </source>
</evidence>